<gene>
    <name evidence="3" type="ORF">SAMN05660284_01589</name>
</gene>
<dbReference type="PROSITE" id="PS50994">
    <property type="entry name" value="INTEGRASE"/>
    <property type="match status" value="1"/>
</dbReference>
<protein>
    <submittedName>
        <fullName evidence="3">Putative transposase</fullName>
    </submittedName>
</protein>
<dbReference type="Pfam" id="PF09299">
    <property type="entry name" value="Mu-transpos_C"/>
    <property type="match status" value="1"/>
</dbReference>
<dbReference type="Pfam" id="PF13551">
    <property type="entry name" value="HTH_29"/>
    <property type="match status" value="1"/>
</dbReference>
<reference evidence="4" key="1">
    <citation type="submission" date="2016-10" db="EMBL/GenBank/DDBJ databases">
        <authorList>
            <person name="Varghese N."/>
            <person name="Submissions S."/>
        </authorList>
    </citation>
    <scope>NUCLEOTIDE SEQUENCE [LARGE SCALE GENOMIC DNA]</scope>
    <source>
        <strain evidence="4">DSM 6150</strain>
    </source>
</reference>
<evidence type="ECO:0000313" key="4">
    <source>
        <dbReference type="Proteomes" id="UP000242869"/>
    </source>
</evidence>
<evidence type="ECO:0000259" key="2">
    <source>
        <dbReference type="PROSITE" id="PS50994"/>
    </source>
</evidence>
<name>A0A1I4ZCZ3_9NEIS</name>
<evidence type="ECO:0000313" key="3">
    <source>
        <dbReference type="EMBL" id="SFN48151.1"/>
    </source>
</evidence>
<sequence length="632" mass="72421">MTRLDRVSLIPGSHVTDVDGSYVVVDLLDTQTVLVENAEGKRKKRKVTDLAIGEVAPTNRLVDLALVPREDWDRVCQIVEVLKPLILLGPKKRTKQEVEAAADLLEKHCATVYRWLKEYEKTGVLSCLLRKPRSDKGVNRLDARVEQIIKDCIDTLYLSDQCRSVAKTAEEVRKRCKDERLTPPDPATVSARIDAIDDALKVRKRKGYKAADEQFSPIYGSFPDAEQPLAVVQIDHSPMDVIAVDDIHRLPIGRAYLTIAIDVYSKMVVGFFISLDNPGAMATGVCIARAILGKERLLKRLDLEDLEWPCWGMMRVIHTDNAKEFRGTMLGRAAREYGIIAQRRPRGRPRYGGHVERAFRTYMSEIHGELPGTTFSNPKERLEYDSEGRAVMSMDALEKWFAMFILGVYHQRPHKGNDGLPPIVKWERGILGDPQANGIARGIPARFPDEHRLFLDFSPYVERTVQEYGIAFEGIYYWCDALRRFIHARDNETAKLKRQFICRYDPRDLSKLWLYDEDSSQYIEVPYRNLTRPPVSLWEVRQAKKRLREDSKQSTNEELIFRTIDRMRKLVVEESEKTKSARRMRQRQKGWERSRKKSDAPVAPKAVPGPKPVPVIDHDDGDIEPFEGISEG</sequence>
<evidence type="ECO:0000256" key="1">
    <source>
        <dbReference type="SAM" id="MobiDB-lite"/>
    </source>
</evidence>
<dbReference type="InterPro" id="IPR012337">
    <property type="entry name" value="RNaseH-like_sf"/>
</dbReference>
<dbReference type="GO" id="GO:0015074">
    <property type="term" value="P:DNA integration"/>
    <property type="evidence" value="ECO:0007669"/>
    <property type="project" value="InterPro"/>
</dbReference>
<dbReference type="InterPro" id="IPR036397">
    <property type="entry name" value="RNaseH_sf"/>
</dbReference>
<feature type="domain" description="Integrase catalytic" evidence="2">
    <location>
        <begin position="224"/>
        <end position="430"/>
    </location>
</feature>
<dbReference type="AlphaFoldDB" id="A0A1I4ZCZ3"/>
<dbReference type="Gene3D" id="3.30.420.10">
    <property type="entry name" value="Ribonuclease H-like superfamily/Ribonuclease H"/>
    <property type="match status" value="1"/>
</dbReference>
<feature type="region of interest" description="Disordered" evidence="1">
    <location>
        <begin position="575"/>
        <end position="632"/>
    </location>
</feature>
<dbReference type="Proteomes" id="UP000242869">
    <property type="component" value="Unassembled WGS sequence"/>
</dbReference>
<dbReference type="STRING" id="83765.SAMN05660284_01589"/>
<proteinExistence type="predicted"/>
<dbReference type="GO" id="GO:0003676">
    <property type="term" value="F:nucleic acid binding"/>
    <property type="evidence" value="ECO:0007669"/>
    <property type="project" value="InterPro"/>
</dbReference>
<dbReference type="OrthoDB" id="5439087at2"/>
<keyword evidence="4" id="KW-1185">Reference proteome</keyword>
<dbReference type="EMBL" id="FOVE01000010">
    <property type="protein sequence ID" value="SFN48151.1"/>
    <property type="molecule type" value="Genomic_DNA"/>
</dbReference>
<feature type="compositionally biased region" description="Basic and acidic residues" evidence="1">
    <location>
        <begin position="589"/>
        <end position="599"/>
    </location>
</feature>
<dbReference type="RefSeq" id="WP_091194121.1">
    <property type="nucleotide sequence ID" value="NZ_FOVE01000010.1"/>
</dbReference>
<organism evidence="3 4">
    <name type="scientific">Formivibrio citricus</name>
    <dbReference type="NCBI Taxonomy" id="83765"/>
    <lineage>
        <taxon>Bacteria</taxon>
        <taxon>Pseudomonadati</taxon>
        <taxon>Pseudomonadota</taxon>
        <taxon>Betaproteobacteria</taxon>
        <taxon>Neisseriales</taxon>
        <taxon>Chitinibacteraceae</taxon>
        <taxon>Formivibrio</taxon>
    </lineage>
</organism>
<dbReference type="InterPro" id="IPR015378">
    <property type="entry name" value="Transposase-like_Mu_C"/>
</dbReference>
<dbReference type="SUPFAM" id="SSF53098">
    <property type="entry name" value="Ribonuclease H-like"/>
    <property type="match status" value="1"/>
</dbReference>
<dbReference type="InterPro" id="IPR001584">
    <property type="entry name" value="Integrase_cat-core"/>
</dbReference>
<accession>A0A1I4ZCZ3</accession>